<proteinExistence type="predicted"/>
<protein>
    <submittedName>
        <fullName evidence="1">Uncharacterized protein</fullName>
    </submittedName>
</protein>
<reference evidence="1" key="2">
    <citation type="submission" date="2020-05" db="UniProtKB">
        <authorList>
            <consortium name="EnsemblMetazoa"/>
        </authorList>
    </citation>
    <scope>IDENTIFICATION</scope>
    <source>
        <strain evidence="1">A-37</strain>
    </source>
</reference>
<dbReference type="EMBL" id="AXCM01004558">
    <property type="status" value="NOT_ANNOTATED_CDS"/>
    <property type="molecule type" value="Genomic_DNA"/>
</dbReference>
<evidence type="ECO:0000313" key="1">
    <source>
        <dbReference type="EnsemblMetazoa" id="ACUA020744-PA"/>
    </source>
</evidence>
<evidence type="ECO:0000313" key="2">
    <source>
        <dbReference type="Proteomes" id="UP000075883"/>
    </source>
</evidence>
<sequence>MFPRSTVEGYLLEYQDELANLSSQVVREVTVSWAANSDLNGQFNRRILTQIGEATVEMRYRDQYVAELLENERDNLSDLCWESLEEFYPIYRALWGEDLNNCMRDAYQDLEYDRLDRFRPQASSAQRIIKTATYQVIRTLAMSDIFDQASIRRKLAEELQSYQNTWEYYETTLQDEIDRHDGIVSDTMGRLAICIDRALVYQQSDIEAIEEVIETNCESQVKK</sequence>
<dbReference type="VEuPathDB" id="VectorBase:ACUA020744"/>
<dbReference type="AlphaFoldDB" id="A0A182MKV3"/>
<organism evidence="1 2">
    <name type="scientific">Anopheles culicifacies</name>
    <dbReference type="NCBI Taxonomy" id="139723"/>
    <lineage>
        <taxon>Eukaryota</taxon>
        <taxon>Metazoa</taxon>
        <taxon>Ecdysozoa</taxon>
        <taxon>Arthropoda</taxon>
        <taxon>Hexapoda</taxon>
        <taxon>Insecta</taxon>
        <taxon>Pterygota</taxon>
        <taxon>Neoptera</taxon>
        <taxon>Endopterygota</taxon>
        <taxon>Diptera</taxon>
        <taxon>Nematocera</taxon>
        <taxon>Culicoidea</taxon>
        <taxon>Culicidae</taxon>
        <taxon>Anophelinae</taxon>
        <taxon>Anopheles</taxon>
        <taxon>culicifacies species complex</taxon>
    </lineage>
</organism>
<keyword evidence="2" id="KW-1185">Reference proteome</keyword>
<reference evidence="2" key="1">
    <citation type="submission" date="2013-09" db="EMBL/GenBank/DDBJ databases">
        <title>The Genome Sequence of Anopheles culicifacies species A.</title>
        <authorList>
            <consortium name="The Broad Institute Genomics Platform"/>
            <person name="Neafsey D.E."/>
            <person name="Besansky N."/>
            <person name="Howell P."/>
            <person name="Walton C."/>
            <person name="Young S.K."/>
            <person name="Zeng Q."/>
            <person name="Gargeya S."/>
            <person name="Fitzgerald M."/>
            <person name="Haas B."/>
            <person name="Abouelleil A."/>
            <person name="Allen A.W."/>
            <person name="Alvarado L."/>
            <person name="Arachchi H.M."/>
            <person name="Berlin A.M."/>
            <person name="Chapman S.B."/>
            <person name="Gainer-Dewar J."/>
            <person name="Goldberg J."/>
            <person name="Griggs A."/>
            <person name="Gujja S."/>
            <person name="Hansen M."/>
            <person name="Howarth C."/>
            <person name="Imamovic A."/>
            <person name="Ireland A."/>
            <person name="Larimer J."/>
            <person name="McCowan C."/>
            <person name="Murphy C."/>
            <person name="Pearson M."/>
            <person name="Poon T.W."/>
            <person name="Priest M."/>
            <person name="Roberts A."/>
            <person name="Saif S."/>
            <person name="Shea T."/>
            <person name="Sisk P."/>
            <person name="Sykes S."/>
            <person name="Wortman J."/>
            <person name="Nusbaum C."/>
            <person name="Birren B."/>
        </authorList>
    </citation>
    <scope>NUCLEOTIDE SEQUENCE [LARGE SCALE GENOMIC DNA]</scope>
    <source>
        <strain evidence="2">A-37</strain>
    </source>
</reference>
<name>A0A182MKV3_9DIPT</name>
<dbReference type="EnsemblMetazoa" id="ACUA020744-RA">
    <property type="protein sequence ID" value="ACUA020744-PA"/>
    <property type="gene ID" value="ACUA020744"/>
</dbReference>
<dbReference type="Proteomes" id="UP000075883">
    <property type="component" value="Unassembled WGS sequence"/>
</dbReference>
<accession>A0A182MKV3</accession>